<accession>A0A0L7KL15</accession>
<organism evidence="1 2">
    <name type="scientific">Operophtera brumata</name>
    <name type="common">Winter moth</name>
    <name type="synonym">Phalaena brumata</name>
    <dbReference type="NCBI Taxonomy" id="104452"/>
    <lineage>
        <taxon>Eukaryota</taxon>
        <taxon>Metazoa</taxon>
        <taxon>Ecdysozoa</taxon>
        <taxon>Arthropoda</taxon>
        <taxon>Hexapoda</taxon>
        <taxon>Insecta</taxon>
        <taxon>Pterygota</taxon>
        <taxon>Neoptera</taxon>
        <taxon>Endopterygota</taxon>
        <taxon>Lepidoptera</taxon>
        <taxon>Glossata</taxon>
        <taxon>Ditrysia</taxon>
        <taxon>Geometroidea</taxon>
        <taxon>Geometridae</taxon>
        <taxon>Larentiinae</taxon>
        <taxon>Operophtera</taxon>
    </lineage>
</organism>
<sequence>MATACIHDNRMVCASTPDGCSRRSFLDQCDMYEYNCDYGTKYSTKSTQSPCMGGQQDYGCSL</sequence>
<evidence type="ECO:0000313" key="1">
    <source>
        <dbReference type="EMBL" id="KOB64022.1"/>
    </source>
</evidence>
<dbReference type="Proteomes" id="UP000037510">
    <property type="component" value="Unassembled WGS sequence"/>
</dbReference>
<gene>
    <name evidence="1" type="ORF">OBRU01_24635</name>
</gene>
<reference evidence="1 2" key="1">
    <citation type="journal article" date="2015" name="Genome Biol. Evol.">
        <title>The genome of winter moth (Operophtera brumata) provides a genomic perspective on sexual dimorphism and phenology.</title>
        <authorList>
            <person name="Derks M.F."/>
            <person name="Smit S."/>
            <person name="Salis L."/>
            <person name="Schijlen E."/>
            <person name="Bossers A."/>
            <person name="Mateman C."/>
            <person name="Pijl A.S."/>
            <person name="de Ridder D."/>
            <person name="Groenen M.A."/>
            <person name="Visser M.E."/>
            <person name="Megens H.J."/>
        </authorList>
    </citation>
    <scope>NUCLEOTIDE SEQUENCE [LARGE SCALE GENOMIC DNA]</scope>
    <source>
        <strain evidence="1">WM2013NL</strain>
        <tissue evidence="1">Head and thorax</tissue>
    </source>
</reference>
<protein>
    <submittedName>
        <fullName evidence="1">Uncharacterized protein</fullName>
    </submittedName>
</protein>
<name>A0A0L7KL15_OPEBR</name>
<dbReference type="AlphaFoldDB" id="A0A0L7KL15"/>
<proteinExistence type="predicted"/>
<evidence type="ECO:0000313" key="2">
    <source>
        <dbReference type="Proteomes" id="UP000037510"/>
    </source>
</evidence>
<comment type="caution">
    <text evidence="1">The sequence shown here is derived from an EMBL/GenBank/DDBJ whole genome shotgun (WGS) entry which is preliminary data.</text>
</comment>
<keyword evidence="2" id="KW-1185">Reference proteome</keyword>
<dbReference type="EMBL" id="JTDY01009175">
    <property type="protein sequence ID" value="KOB64022.1"/>
    <property type="molecule type" value="Genomic_DNA"/>
</dbReference>